<dbReference type="SUPFAM" id="SSF55729">
    <property type="entry name" value="Acyl-CoA N-acyltransferases (Nat)"/>
    <property type="match status" value="1"/>
</dbReference>
<evidence type="ECO:0000256" key="1">
    <source>
        <dbReference type="ARBA" id="ARBA00008694"/>
    </source>
</evidence>
<accession>A0A6J4UHV4</accession>
<keyword evidence="2 5" id="KW-0808">Transferase</keyword>
<reference evidence="5" key="1">
    <citation type="submission" date="2020-02" db="EMBL/GenBank/DDBJ databases">
        <authorList>
            <person name="Meier V. D."/>
        </authorList>
    </citation>
    <scope>NUCLEOTIDE SEQUENCE</scope>
    <source>
        <strain evidence="5">AVDCRST_MAG81</strain>
    </source>
</reference>
<dbReference type="PANTHER" id="PTHR10545">
    <property type="entry name" value="DIAMINE N-ACETYLTRANSFERASE"/>
    <property type="match status" value="1"/>
</dbReference>
<dbReference type="PANTHER" id="PTHR10545:SF29">
    <property type="entry name" value="GH14572P-RELATED"/>
    <property type="match status" value="1"/>
</dbReference>
<sequence>MTIESSLVIRSAVVTDVPILFELIQALAEYEKLADAVIGSAQLLEAHLFGHRPYAEAVLAEVSGKAAGFALFFPSYSTFLTQPGIYLEDLFVLVEYRGQGIGKALIAHVAQVAVSRRCGRMEWSVLAWNQPAIDFYHRMGATILDDWQTCRIDAVSLTDLARTAV</sequence>
<comment type="similarity">
    <text evidence="1">Belongs to the acetyltransferase family.</text>
</comment>
<dbReference type="InterPro" id="IPR016181">
    <property type="entry name" value="Acyl_CoA_acyltransferase"/>
</dbReference>
<dbReference type="EMBL" id="CADCWO010000001">
    <property type="protein sequence ID" value="CAA9550767.1"/>
    <property type="molecule type" value="Genomic_DNA"/>
</dbReference>
<feature type="domain" description="N-acetyltransferase" evidence="4">
    <location>
        <begin position="7"/>
        <end position="162"/>
    </location>
</feature>
<evidence type="ECO:0000259" key="4">
    <source>
        <dbReference type="PROSITE" id="PS51186"/>
    </source>
</evidence>
<dbReference type="CDD" id="cd04301">
    <property type="entry name" value="NAT_SF"/>
    <property type="match status" value="1"/>
</dbReference>
<gene>
    <name evidence="5" type="ORF">AVDCRST_MAG81-1865</name>
</gene>
<protein>
    <submittedName>
        <fullName evidence="5">Histone acetyltransferase HPA2 and related acetyltransferases</fullName>
    </submittedName>
</protein>
<keyword evidence="3" id="KW-0012">Acyltransferase</keyword>
<dbReference type="Pfam" id="PF00583">
    <property type="entry name" value="Acetyltransf_1"/>
    <property type="match status" value="1"/>
</dbReference>
<dbReference type="PROSITE" id="PS51186">
    <property type="entry name" value="GNAT"/>
    <property type="match status" value="1"/>
</dbReference>
<dbReference type="Gene3D" id="3.40.630.30">
    <property type="match status" value="1"/>
</dbReference>
<proteinExistence type="inferred from homology"/>
<evidence type="ECO:0000256" key="2">
    <source>
        <dbReference type="ARBA" id="ARBA00022679"/>
    </source>
</evidence>
<dbReference type="InterPro" id="IPR051016">
    <property type="entry name" value="Diverse_Substrate_AcTransf"/>
</dbReference>
<evidence type="ECO:0000313" key="5">
    <source>
        <dbReference type="EMBL" id="CAA9550767.1"/>
    </source>
</evidence>
<evidence type="ECO:0000256" key="3">
    <source>
        <dbReference type="ARBA" id="ARBA00023315"/>
    </source>
</evidence>
<dbReference type="AlphaFoldDB" id="A0A6J4UHV4"/>
<dbReference type="InterPro" id="IPR000182">
    <property type="entry name" value="GNAT_dom"/>
</dbReference>
<name>A0A6J4UHV4_9CYAN</name>
<dbReference type="FunFam" id="3.40.630.30:FF:000064">
    <property type="entry name" value="GNAT family acetyltransferase"/>
    <property type="match status" value="1"/>
</dbReference>
<dbReference type="GO" id="GO:0008080">
    <property type="term" value="F:N-acetyltransferase activity"/>
    <property type="evidence" value="ECO:0007669"/>
    <property type="project" value="UniProtKB-ARBA"/>
</dbReference>
<organism evidence="5">
    <name type="scientific">uncultured Synechococcales cyanobacterium</name>
    <dbReference type="NCBI Taxonomy" id="1936017"/>
    <lineage>
        <taxon>Bacteria</taxon>
        <taxon>Bacillati</taxon>
        <taxon>Cyanobacteriota</taxon>
        <taxon>Cyanophyceae</taxon>
        <taxon>Synechococcales</taxon>
        <taxon>environmental samples</taxon>
    </lineage>
</organism>